<evidence type="ECO:0000313" key="12">
    <source>
        <dbReference type="EMBL" id="PRY96758.1"/>
    </source>
</evidence>
<organism evidence="12 13">
    <name type="scientific">Jezberella montanilacus</name>
    <dbReference type="NCBI Taxonomy" id="323426"/>
    <lineage>
        <taxon>Bacteria</taxon>
        <taxon>Pseudomonadati</taxon>
        <taxon>Pseudomonadota</taxon>
        <taxon>Betaproteobacteria</taxon>
        <taxon>Burkholderiales</taxon>
        <taxon>Alcaligenaceae</taxon>
        <taxon>Jezberella</taxon>
    </lineage>
</organism>
<comment type="caution">
    <text evidence="12">The sequence shown here is derived from an EMBL/GenBank/DDBJ whole genome shotgun (WGS) entry which is preliminary data.</text>
</comment>
<evidence type="ECO:0000259" key="11">
    <source>
        <dbReference type="PROSITE" id="PS50893"/>
    </source>
</evidence>
<dbReference type="GO" id="GO:0005886">
    <property type="term" value="C:plasma membrane"/>
    <property type="evidence" value="ECO:0007669"/>
    <property type="project" value="TreeGrafter"/>
</dbReference>
<dbReference type="InterPro" id="IPR017911">
    <property type="entry name" value="MacB-like_ATP-bd"/>
</dbReference>
<dbReference type="GO" id="GO:0006865">
    <property type="term" value="P:amino acid transport"/>
    <property type="evidence" value="ECO:0007669"/>
    <property type="project" value="UniProtKB-KW"/>
</dbReference>
<dbReference type="GO" id="GO:0016887">
    <property type="term" value="F:ATP hydrolysis activity"/>
    <property type="evidence" value="ECO:0007669"/>
    <property type="project" value="InterPro"/>
</dbReference>
<dbReference type="InterPro" id="IPR003439">
    <property type="entry name" value="ABC_transporter-like_ATP-bd"/>
</dbReference>
<evidence type="ECO:0000256" key="4">
    <source>
        <dbReference type="ARBA" id="ARBA00022448"/>
    </source>
</evidence>
<dbReference type="SMART" id="SM00382">
    <property type="entry name" value="AAA"/>
    <property type="match status" value="1"/>
</dbReference>
<dbReference type="GO" id="GO:0005524">
    <property type="term" value="F:ATP binding"/>
    <property type="evidence" value="ECO:0007669"/>
    <property type="project" value="UniProtKB-KW"/>
</dbReference>
<keyword evidence="8" id="KW-1278">Translocase</keyword>
<reference evidence="12 13" key="1">
    <citation type="submission" date="2018-03" db="EMBL/GenBank/DDBJ databases">
        <title>Genomic Encyclopedia of Type Strains, Phase III (KMG-III): the genomes of soil and plant-associated and newly described type strains.</title>
        <authorList>
            <person name="Whitman W."/>
        </authorList>
    </citation>
    <scope>NUCLEOTIDE SEQUENCE [LARGE SCALE GENOMIC DNA]</scope>
    <source>
        <strain evidence="12 13">MWH-P2sevCIIIb</strain>
    </source>
</reference>
<comment type="similarity">
    <text evidence="2">Belongs to the ABC transporter superfamily.</text>
</comment>
<dbReference type="SUPFAM" id="SSF52540">
    <property type="entry name" value="P-loop containing nucleoside triphosphate hydrolases"/>
    <property type="match status" value="1"/>
</dbReference>
<dbReference type="FunFam" id="3.40.50.300:FF:000056">
    <property type="entry name" value="Cell division ATP-binding protein FtsE"/>
    <property type="match status" value="1"/>
</dbReference>
<dbReference type="Proteomes" id="UP000238308">
    <property type="component" value="Unassembled WGS sequence"/>
</dbReference>
<evidence type="ECO:0000313" key="13">
    <source>
        <dbReference type="Proteomes" id="UP000238308"/>
    </source>
</evidence>
<dbReference type="CDD" id="cd03255">
    <property type="entry name" value="ABC_MJ0796_LolCDE_FtsE"/>
    <property type="match status" value="1"/>
</dbReference>
<dbReference type="InterPro" id="IPR027417">
    <property type="entry name" value="P-loop_NTPase"/>
</dbReference>
<evidence type="ECO:0000256" key="5">
    <source>
        <dbReference type="ARBA" id="ARBA00022475"/>
    </source>
</evidence>
<gene>
    <name evidence="12" type="ORF">BCM14_2512</name>
</gene>
<keyword evidence="10" id="KW-0472">Membrane</keyword>
<evidence type="ECO:0000256" key="10">
    <source>
        <dbReference type="ARBA" id="ARBA00023136"/>
    </source>
</evidence>
<evidence type="ECO:0000256" key="2">
    <source>
        <dbReference type="ARBA" id="ARBA00005417"/>
    </source>
</evidence>
<keyword evidence="9" id="KW-0029">Amino-acid transport</keyword>
<accession>A0A2T0XCV7</accession>
<protein>
    <recommendedName>
        <fullName evidence="3">Cell division ATP-binding protein FtsE</fullName>
    </recommendedName>
</protein>
<keyword evidence="4" id="KW-0813">Transport</keyword>
<keyword evidence="5" id="KW-1003">Cell membrane</keyword>
<evidence type="ECO:0000256" key="7">
    <source>
        <dbReference type="ARBA" id="ARBA00022840"/>
    </source>
</evidence>
<dbReference type="Pfam" id="PF00005">
    <property type="entry name" value="ABC_tran"/>
    <property type="match status" value="1"/>
</dbReference>
<dbReference type="PANTHER" id="PTHR24220">
    <property type="entry name" value="IMPORT ATP-BINDING PROTEIN"/>
    <property type="match status" value="1"/>
</dbReference>
<evidence type="ECO:0000256" key="3">
    <source>
        <dbReference type="ARBA" id="ARBA00020019"/>
    </source>
</evidence>
<evidence type="ECO:0000256" key="6">
    <source>
        <dbReference type="ARBA" id="ARBA00022741"/>
    </source>
</evidence>
<dbReference type="PROSITE" id="PS00211">
    <property type="entry name" value="ABC_TRANSPORTER_1"/>
    <property type="match status" value="1"/>
</dbReference>
<dbReference type="InterPro" id="IPR017871">
    <property type="entry name" value="ABC_transporter-like_CS"/>
</dbReference>
<keyword evidence="12" id="KW-0132">Cell division</keyword>
<keyword evidence="6" id="KW-0547">Nucleotide-binding</keyword>
<dbReference type="GO" id="GO:0051301">
    <property type="term" value="P:cell division"/>
    <property type="evidence" value="ECO:0007669"/>
    <property type="project" value="UniProtKB-KW"/>
</dbReference>
<keyword evidence="12" id="KW-0131">Cell cycle</keyword>
<dbReference type="PROSITE" id="PS50893">
    <property type="entry name" value="ABC_TRANSPORTER_2"/>
    <property type="match status" value="1"/>
</dbReference>
<dbReference type="RefSeq" id="WP_106228350.1">
    <property type="nucleotide sequence ID" value="NZ_PVTV01000016.1"/>
</dbReference>
<keyword evidence="7 12" id="KW-0067">ATP-binding</keyword>
<dbReference type="AlphaFoldDB" id="A0A2T0XCV7"/>
<proteinExistence type="inferred from homology"/>
<evidence type="ECO:0000256" key="1">
    <source>
        <dbReference type="ARBA" id="ARBA00002579"/>
    </source>
</evidence>
<dbReference type="GO" id="GO:0022857">
    <property type="term" value="F:transmembrane transporter activity"/>
    <property type="evidence" value="ECO:0007669"/>
    <property type="project" value="TreeGrafter"/>
</dbReference>
<dbReference type="InterPro" id="IPR003593">
    <property type="entry name" value="AAA+_ATPase"/>
</dbReference>
<dbReference type="EMBL" id="PVTV01000016">
    <property type="protein sequence ID" value="PRY96758.1"/>
    <property type="molecule type" value="Genomic_DNA"/>
</dbReference>
<keyword evidence="13" id="KW-1185">Reference proteome</keyword>
<evidence type="ECO:0000256" key="8">
    <source>
        <dbReference type="ARBA" id="ARBA00022967"/>
    </source>
</evidence>
<dbReference type="OrthoDB" id="581709at2"/>
<name>A0A2T0XCV7_9BURK</name>
<sequence>MIEFLHVFKSYGQEKNILADITFQVTAGEFVFVAGPSGAGKSTLLKLIAGLEPASRGSIQVNGQRLDKLSARAKPYLRRAVGVILQDTHLLYDRSAIDNVLLPLSVTGLPMSTAKSRARAALEKVGLSQKEQANPITLSGGEQQRLAIARAIVNRPAILIADEPTANLDAETAQRIMSVFRDFNRVGVTTLIASHDEALMAQHATRCLRITQRHFADSASSENRQ</sequence>
<feature type="domain" description="ABC transporter" evidence="11">
    <location>
        <begin position="2"/>
        <end position="225"/>
    </location>
</feature>
<comment type="function">
    <text evidence="1">Part of the ABC transporter FtsEX involved in cellular division. Important for assembly or stability of the septal ring.</text>
</comment>
<dbReference type="PANTHER" id="PTHR24220:SF470">
    <property type="entry name" value="CELL DIVISION ATP-BINDING PROTEIN FTSE"/>
    <property type="match status" value="1"/>
</dbReference>
<dbReference type="Gene3D" id="3.40.50.300">
    <property type="entry name" value="P-loop containing nucleotide triphosphate hydrolases"/>
    <property type="match status" value="1"/>
</dbReference>
<evidence type="ECO:0000256" key="9">
    <source>
        <dbReference type="ARBA" id="ARBA00022970"/>
    </source>
</evidence>
<dbReference type="InterPro" id="IPR015854">
    <property type="entry name" value="ABC_transpr_LolD-like"/>
</dbReference>